<name>A6KFU1_RAT</name>
<protein>
    <submittedName>
        <fullName evidence="1">RCG42309</fullName>
    </submittedName>
</protein>
<organism evidence="1 2">
    <name type="scientific">Rattus norvegicus</name>
    <name type="common">Rat</name>
    <dbReference type="NCBI Taxonomy" id="10116"/>
    <lineage>
        <taxon>Eukaryota</taxon>
        <taxon>Metazoa</taxon>
        <taxon>Chordata</taxon>
        <taxon>Craniata</taxon>
        <taxon>Vertebrata</taxon>
        <taxon>Euteleostomi</taxon>
        <taxon>Mammalia</taxon>
        <taxon>Eutheria</taxon>
        <taxon>Euarchontoglires</taxon>
        <taxon>Glires</taxon>
        <taxon>Rodentia</taxon>
        <taxon>Myomorpha</taxon>
        <taxon>Muroidea</taxon>
        <taxon>Muridae</taxon>
        <taxon>Murinae</taxon>
        <taxon>Rattus</taxon>
    </lineage>
</organism>
<dbReference type="Proteomes" id="UP000234681">
    <property type="component" value="Chromosome 16"/>
</dbReference>
<evidence type="ECO:0000313" key="1">
    <source>
        <dbReference type="EMBL" id="EDL88898.1"/>
    </source>
</evidence>
<dbReference type="EMBL" id="CH474046">
    <property type="protein sequence ID" value="EDL88898.1"/>
    <property type="molecule type" value="Genomic_DNA"/>
</dbReference>
<gene>
    <name evidence="1" type="ORF">rCG_42309</name>
</gene>
<evidence type="ECO:0000313" key="2">
    <source>
        <dbReference type="Proteomes" id="UP000234681"/>
    </source>
</evidence>
<proteinExistence type="predicted"/>
<dbReference type="AlphaFoldDB" id="A6KFU1"/>
<reference evidence="2" key="1">
    <citation type="submission" date="2005-09" db="EMBL/GenBank/DDBJ databases">
        <authorList>
            <person name="Mural R.J."/>
            <person name="Li P.W."/>
            <person name="Adams M.D."/>
            <person name="Amanatides P.G."/>
            <person name="Baden-Tillson H."/>
            <person name="Barnstead M."/>
            <person name="Chin S.H."/>
            <person name="Dew I."/>
            <person name="Evans C.A."/>
            <person name="Ferriera S."/>
            <person name="Flanigan M."/>
            <person name="Fosler C."/>
            <person name="Glodek A."/>
            <person name="Gu Z."/>
            <person name="Holt R.A."/>
            <person name="Jennings D."/>
            <person name="Kraft C.L."/>
            <person name="Lu F."/>
            <person name="Nguyen T."/>
            <person name="Nusskern D.R."/>
            <person name="Pfannkoch C.M."/>
            <person name="Sitter C."/>
            <person name="Sutton G.G."/>
            <person name="Venter J.C."/>
            <person name="Wang Z."/>
            <person name="Woodage T."/>
            <person name="Zheng X.H."/>
            <person name="Zhong F."/>
        </authorList>
    </citation>
    <scope>NUCLEOTIDE SEQUENCE [LARGE SCALE GENOMIC DNA]</scope>
    <source>
        <strain>BN</strain>
        <strain evidence="2">Sprague-Dawley</strain>
    </source>
</reference>
<accession>A6KFU1</accession>
<sequence>MLNGSSCLANLWRTSSWDGSGVTRAPPIPERRLAYCCVYKPSGFAARRGNT</sequence>